<dbReference type="RefSeq" id="WP_055657129.1">
    <property type="nucleotide sequence ID" value="NZ_CABIXC010000009.1"/>
</dbReference>
<dbReference type="Gene3D" id="1.10.150.900">
    <property type="match status" value="1"/>
</dbReference>
<keyword evidence="4 7" id="KW-0378">Hydrolase</keyword>
<dbReference type="PANTHER" id="PTHR43808">
    <property type="entry name" value="ACETYLORNITHINE DEACETYLASE"/>
    <property type="match status" value="1"/>
</dbReference>
<evidence type="ECO:0000256" key="4">
    <source>
        <dbReference type="ARBA" id="ARBA00022801"/>
    </source>
</evidence>
<keyword evidence="3" id="KW-0479">Metal-binding</keyword>
<dbReference type="SUPFAM" id="SSF53187">
    <property type="entry name" value="Zn-dependent exopeptidases"/>
    <property type="match status" value="1"/>
</dbReference>
<gene>
    <name evidence="7" type="primary">dapE_1</name>
    <name evidence="7" type="ORF">ERS852407_03529</name>
</gene>
<evidence type="ECO:0000256" key="1">
    <source>
        <dbReference type="ARBA" id="ARBA00001947"/>
    </source>
</evidence>
<dbReference type="GO" id="GO:0009014">
    <property type="term" value="F:succinyl-diaminopimelate desuccinylase activity"/>
    <property type="evidence" value="ECO:0007669"/>
    <property type="project" value="UniProtKB-EC"/>
</dbReference>
<dbReference type="InterPro" id="IPR011650">
    <property type="entry name" value="Peptidase_M20_dimer"/>
</dbReference>
<dbReference type="Gene3D" id="3.30.70.360">
    <property type="match status" value="1"/>
</dbReference>
<dbReference type="AlphaFoldDB" id="A0A174GYJ3"/>
<evidence type="ECO:0000313" key="7">
    <source>
        <dbReference type="EMBL" id="CUO66118.1"/>
    </source>
</evidence>
<dbReference type="Proteomes" id="UP000095651">
    <property type="component" value="Unassembled WGS sequence"/>
</dbReference>
<evidence type="ECO:0000256" key="2">
    <source>
        <dbReference type="ARBA" id="ARBA00006247"/>
    </source>
</evidence>
<comment type="cofactor">
    <cofactor evidence="1">
        <name>Zn(2+)</name>
        <dbReference type="ChEBI" id="CHEBI:29105"/>
    </cofactor>
</comment>
<dbReference type="EMBL" id="CYZE01000009">
    <property type="protein sequence ID" value="CUO66118.1"/>
    <property type="molecule type" value="Genomic_DNA"/>
</dbReference>
<dbReference type="Pfam" id="PF07687">
    <property type="entry name" value="M20_dimer"/>
    <property type="match status" value="1"/>
</dbReference>
<feature type="domain" description="Peptidase M20 dimerisation" evidence="6">
    <location>
        <begin position="183"/>
        <end position="310"/>
    </location>
</feature>
<dbReference type="Gene3D" id="3.40.630.10">
    <property type="entry name" value="Zn peptidases"/>
    <property type="match status" value="1"/>
</dbReference>
<sequence length="420" mass="46325">MENVKETLMHLISIPSVTASPSEKEAVIFLELILKEEGIETERIFKDPERLNLLAHLPAEQPEEGPLVLISHVDVVDGDSDKWNWPVFGGVEEGGRIYGRGTLDTKHLTVMELNAFLNLKRSGRKLRRDVWFLATIDEEAGSKFGMEYVKEARPELFQNAMVINEGGGFPLRINGNDYLMLTVGEKAVCRVKLTALGRGGHASAPGDDQAILKLAAVLEEIFGAEDELCFGSHATQETMARILGGRTCDNPVAADIFGYAGQNTIGLRDYQIGDRSNVIPAAAEVVLEFKVLPGTREEEIEAFVKRHVKAGVQYEILSFERGFESNFDNSALNSLIGDLRTISREEGFSCEVLPMLALGRTDGRFFGSEGSMVYGCSPLLMDDSFDAVLPKVHGNDESISTESYLFGCRVLDRLIEKNCL</sequence>
<evidence type="ECO:0000313" key="8">
    <source>
        <dbReference type="Proteomes" id="UP000095651"/>
    </source>
</evidence>
<dbReference type="InterPro" id="IPR036264">
    <property type="entry name" value="Bact_exopeptidase_dim_dom"/>
</dbReference>
<protein>
    <submittedName>
        <fullName evidence="7">Acetylornithine deacetylase/succinyldiaminopimelate desuccinylase-like deacylase</fullName>
        <ecNumber evidence="7">3.5.1.18</ecNumber>
    </submittedName>
</protein>
<reference evidence="7 8" key="1">
    <citation type="submission" date="2015-09" db="EMBL/GenBank/DDBJ databases">
        <authorList>
            <consortium name="Pathogen Informatics"/>
        </authorList>
    </citation>
    <scope>NUCLEOTIDE SEQUENCE [LARGE SCALE GENOMIC DNA]</scope>
    <source>
        <strain evidence="7 8">2789STDY5608850</strain>
    </source>
</reference>
<dbReference type="EC" id="3.5.1.18" evidence="7"/>
<evidence type="ECO:0000256" key="5">
    <source>
        <dbReference type="ARBA" id="ARBA00022833"/>
    </source>
</evidence>
<organism evidence="7 8">
    <name type="scientific">Hungatella hathewayi</name>
    <dbReference type="NCBI Taxonomy" id="154046"/>
    <lineage>
        <taxon>Bacteria</taxon>
        <taxon>Bacillati</taxon>
        <taxon>Bacillota</taxon>
        <taxon>Clostridia</taxon>
        <taxon>Lachnospirales</taxon>
        <taxon>Lachnospiraceae</taxon>
        <taxon>Hungatella</taxon>
    </lineage>
</organism>
<name>A0A174GYJ3_9FIRM</name>
<keyword evidence="5" id="KW-0862">Zinc</keyword>
<dbReference type="Pfam" id="PF01546">
    <property type="entry name" value="Peptidase_M20"/>
    <property type="match status" value="1"/>
</dbReference>
<evidence type="ECO:0000259" key="6">
    <source>
        <dbReference type="Pfam" id="PF07687"/>
    </source>
</evidence>
<comment type="similarity">
    <text evidence="2">Belongs to the peptidase M20A family.</text>
</comment>
<dbReference type="GO" id="GO:0046872">
    <property type="term" value="F:metal ion binding"/>
    <property type="evidence" value="ECO:0007669"/>
    <property type="project" value="UniProtKB-KW"/>
</dbReference>
<dbReference type="InterPro" id="IPR050072">
    <property type="entry name" value="Peptidase_M20A"/>
</dbReference>
<dbReference type="InterPro" id="IPR002933">
    <property type="entry name" value="Peptidase_M20"/>
</dbReference>
<dbReference type="SUPFAM" id="SSF55031">
    <property type="entry name" value="Bacterial exopeptidase dimerisation domain"/>
    <property type="match status" value="1"/>
</dbReference>
<evidence type="ECO:0000256" key="3">
    <source>
        <dbReference type="ARBA" id="ARBA00022723"/>
    </source>
</evidence>
<proteinExistence type="inferred from homology"/>
<accession>A0A174GYJ3</accession>
<dbReference type="PANTHER" id="PTHR43808:SF8">
    <property type="entry name" value="PEPTIDASE M20 DIMERISATION DOMAIN-CONTAINING PROTEIN"/>
    <property type="match status" value="1"/>
</dbReference>